<dbReference type="EMBL" id="BGZK01001944">
    <property type="protein sequence ID" value="GBP88607.1"/>
    <property type="molecule type" value="Genomic_DNA"/>
</dbReference>
<feature type="region of interest" description="Disordered" evidence="1">
    <location>
        <begin position="48"/>
        <end position="70"/>
    </location>
</feature>
<evidence type="ECO:0000256" key="1">
    <source>
        <dbReference type="SAM" id="MobiDB-lite"/>
    </source>
</evidence>
<gene>
    <name evidence="2" type="ORF">EVAR_25107_1</name>
</gene>
<dbReference type="STRING" id="151549.A0A4C1ZPQ8"/>
<evidence type="ECO:0000313" key="3">
    <source>
        <dbReference type="Proteomes" id="UP000299102"/>
    </source>
</evidence>
<accession>A0A4C1ZPQ8</accession>
<name>A0A4C1ZPQ8_EUMVA</name>
<dbReference type="AlphaFoldDB" id="A0A4C1ZPQ8"/>
<reference evidence="2 3" key="1">
    <citation type="journal article" date="2019" name="Commun. Biol.">
        <title>The bagworm genome reveals a unique fibroin gene that provides high tensile strength.</title>
        <authorList>
            <person name="Kono N."/>
            <person name="Nakamura H."/>
            <person name="Ohtoshi R."/>
            <person name="Tomita M."/>
            <person name="Numata K."/>
            <person name="Arakawa K."/>
        </authorList>
    </citation>
    <scope>NUCLEOTIDE SEQUENCE [LARGE SCALE GENOMIC DNA]</scope>
</reference>
<feature type="region of interest" description="Disordered" evidence="1">
    <location>
        <begin position="116"/>
        <end position="138"/>
    </location>
</feature>
<organism evidence="2 3">
    <name type="scientific">Eumeta variegata</name>
    <name type="common">Bagworm moth</name>
    <name type="synonym">Eumeta japonica</name>
    <dbReference type="NCBI Taxonomy" id="151549"/>
    <lineage>
        <taxon>Eukaryota</taxon>
        <taxon>Metazoa</taxon>
        <taxon>Ecdysozoa</taxon>
        <taxon>Arthropoda</taxon>
        <taxon>Hexapoda</taxon>
        <taxon>Insecta</taxon>
        <taxon>Pterygota</taxon>
        <taxon>Neoptera</taxon>
        <taxon>Endopterygota</taxon>
        <taxon>Lepidoptera</taxon>
        <taxon>Glossata</taxon>
        <taxon>Ditrysia</taxon>
        <taxon>Tineoidea</taxon>
        <taxon>Psychidae</taxon>
        <taxon>Oiketicinae</taxon>
        <taxon>Eumeta</taxon>
    </lineage>
</organism>
<protein>
    <submittedName>
        <fullName evidence="2">Uncharacterized protein</fullName>
    </submittedName>
</protein>
<proteinExistence type="predicted"/>
<evidence type="ECO:0000313" key="2">
    <source>
        <dbReference type="EMBL" id="GBP88607.1"/>
    </source>
</evidence>
<sequence length="387" mass="44304">MDQYTSDLLIKWGYSSTSVYLLNVTADVNETPLDSSFMGRLLRDLDNPSENCSPSTSIQRDSSCLAPESDNIENEESPVHFYAPYLRATEFQTKRNASGILYNAYSTRKRHLRSLGALPASKRSTSRRQSTNSDTKRTIPSGIIFEEHSTVEVAELLKNLEHPDPGPWQTIEQTWTSTLSARIHFLYQEKGTLADYLNRFPILKSPSGYHLLLQDFQKLYPEKCDGMTVFQIVPKNNRAGHIKVKQTKDIYLKRTIEDYIGSIDANKEESELNVSLLLLPFIINISPVRRKDSWKASRSEVRDGFITHVPTDREILVALAERREKLAKGVDGAFKIFHSTATEYPKESYDIWILLQLAFYDIQTDFDRPTAAVKQLMVDLHFKEKVK</sequence>
<dbReference type="OrthoDB" id="3598281at2759"/>
<feature type="compositionally biased region" description="Polar residues" evidence="1">
    <location>
        <begin position="48"/>
        <end position="62"/>
    </location>
</feature>
<dbReference type="Proteomes" id="UP000299102">
    <property type="component" value="Unassembled WGS sequence"/>
</dbReference>
<keyword evidence="3" id="KW-1185">Reference proteome</keyword>
<comment type="caution">
    <text evidence="2">The sequence shown here is derived from an EMBL/GenBank/DDBJ whole genome shotgun (WGS) entry which is preliminary data.</text>
</comment>